<reference evidence="6 8" key="2">
    <citation type="submission" date="2018-06" db="EMBL/GenBank/DDBJ databases">
        <authorList>
            <consortium name="Pathogen Informatics"/>
            <person name="Doyle S."/>
        </authorList>
    </citation>
    <scope>NUCLEOTIDE SEQUENCE [LARGE SCALE GENOMIC DNA]</scope>
    <source>
        <strain evidence="6 8">NCTC11401</strain>
    </source>
</reference>
<keyword evidence="7" id="KW-1185">Reference proteome</keyword>
<dbReference type="Gene3D" id="1.20.1280.50">
    <property type="match status" value="1"/>
</dbReference>
<evidence type="ECO:0000313" key="7">
    <source>
        <dbReference type="Proteomes" id="UP000186808"/>
    </source>
</evidence>
<dbReference type="InterPro" id="IPR001810">
    <property type="entry name" value="F-box_dom"/>
</dbReference>
<dbReference type="SUPFAM" id="SSF52540">
    <property type="entry name" value="P-loop containing nucleoside triphosphate hydrolases"/>
    <property type="match status" value="1"/>
</dbReference>
<dbReference type="PRINTS" id="PR00449">
    <property type="entry name" value="RASTRNSFRMNG"/>
</dbReference>
<evidence type="ECO:0000259" key="4">
    <source>
        <dbReference type="PROSITE" id="PS50181"/>
    </source>
</evidence>
<dbReference type="Pfam" id="PF00071">
    <property type="entry name" value="Ras"/>
    <property type="match status" value="1"/>
</dbReference>
<evidence type="ECO:0000256" key="1">
    <source>
        <dbReference type="ARBA" id="ARBA00022741"/>
    </source>
</evidence>
<keyword evidence="2" id="KW-0342">GTP-binding</keyword>
<evidence type="ECO:0000313" key="6">
    <source>
        <dbReference type="EMBL" id="STO26095.1"/>
    </source>
</evidence>
<keyword evidence="1" id="KW-0547">Nucleotide-binding</keyword>
<dbReference type="GO" id="GO:0003924">
    <property type="term" value="F:GTPase activity"/>
    <property type="evidence" value="ECO:0007669"/>
    <property type="project" value="InterPro"/>
</dbReference>
<dbReference type="PANTHER" id="PTHR47977">
    <property type="entry name" value="RAS-RELATED PROTEIN RAB"/>
    <property type="match status" value="1"/>
</dbReference>
<dbReference type="PROSITE" id="PS50181">
    <property type="entry name" value="FBOX"/>
    <property type="match status" value="1"/>
</dbReference>
<dbReference type="InterPro" id="IPR050227">
    <property type="entry name" value="Rab"/>
</dbReference>
<name>A0A377GNM1_9GAMM</name>
<dbReference type="SUPFAM" id="SSF81383">
    <property type="entry name" value="F-box domain"/>
    <property type="match status" value="1"/>
</dbReference>
<gene>
    <name evidence="6" type="ORF">NCTC11401_02947</name>
    <name evidence="5" type="ORF">SAMN05421777_105124</name>
</gene>
<proteinExistence type="predicted"/>
<dbReference type="PROSITE" id="PS51421">
    <property type="entry name" value="RAS"/>
    <property type="match status" value="1"/>
</dbReference>
<evidence type="ECO:0000313" key="5">
    <source>
        <dbReference type="EMBL" id="SIR02022.1"/>
    </source>
</evidence>
<sequence length="421" mass="48618">MNLIHAVYFLLEESYNYLSSFNPQDSDKHNEVSQLLKIKQVLEERTELVNNLQGMIKELKQQKDNKSAFNSLSTEIGIRVEKLLIDLIDLSCPVTSQTALKKQYSTLLAKTFSSLQSQNKSLLTQFTSTLTGSPAIKQFKVGLKQYIAELTVAIQQKQKVIERELPQEMQNELITIRAGSFSRLPREITACITSFLKPNDLCRLSETGQFFRKITETPRANWKISFEKNVTTIMVNLIGDTDIGIRSLICRLAENKFIDSNRTQIEKSHVQNDKCYGTLLLRYESPLIQGRDYPVTHNATPYYGKQYMGDKVHLLCFDISSRESFNNLKFWYHDVFRYNEHNPQFRFLFVGLKGDTDSERQVSKQEAKELAASFHTVYVETSAKEGIGIKQLNSQIIETYAEIHRSMFVKQKEQSHYFIKP</sequence>
<feature type="domain" description="F-box" evidence="4">
    <location>
        <begin position="178"/>
        <end position="225"/>
    </location>
</feature>
<dbReference type="SMART" id="SM00173">
    <property type="entry name" value="RAS"/>
    <property type="match status" value="1"/>
</dbReference>
<dbReference type="SMART" id="SM00175">
    <property type="entry name" value="RAB"/>
    <property type="match status" value="1"/>
</dbReference>
<dbReference type="AlphaFoldDB" id="A0A377GNM1"/>
<dbReference type="Gene3D" id="3.40.50.300">
    <property type="entry name" value="P-loop containing nucleotide triphosphate hydrolases"/>
    <property type="match status" value="1"/>
</dbReference>
<evidence type="ECO:0000256" key="2">
    <source>
        <dbReference type="ARBA" id="ARBA00023134"/>
    </source>
</evidence>
<dbReference type="EMBL" id="UGGV01000001">
    <property type="protein sequence ID" value="STO26095.1"/>
    <property type="molecule type" value="Genomic_DNA"/>
</dbReference>
<dbReference type="EMBL" id="FTNL01000005">
    <property type="protein sequence ID" value="SIR02022.1"/>
    <property type="molecule type" value="Genomic_DNA"/>
</dbReference>
<accession>A0A377GNM1</accession>
<dbReference type="Pfam" id="PF12937">
    <property type="entry name" value="F-box-like"/>
    <property type="match status" value="1"/>
</dbReference>
<reference evidence="5 7" key="1">
    <citation type="submission" date="2017-01" db="EMBL/GenBank/DDBJ databases">
        <authorList>
            <person name="Varghese N."/>
            <person name="Submissions S."/>
        </authorList>
    </citation>
    <scope>NUCLEOTIDE SEQUENCE [LARGE SCALE GENOMIC DNA]</scope>
    <source>
        <strain evidence="5 7">ATCC 33342</strain>
    </source>
</reference>
<dbReference type="InterPro" id="IPR027417">
    <property type="entry name" value="P-loop_NTPase"/>
</dbReference>
<evidence type="ECO:0000313" key="8">
    <source>
        <dbReference type="Proteomes" id="UP000254374"/>
    </source>
</evidence>
<keyword evidence="3" id="KW-0175">Coiled coil</keyword>
<dbReference type="Proteomes" id="UP000254374">
    <property type="component" value="Unassembled WGS sequence"/>
</dbReference>
<dbReference type="Proteomes" id="UP000186808">
    <property type="component" value="Unassembled WGS sequence"/>
</dbReference>
<dbReference type="STRING" id="464.Lgor_0530"/>
<organism evidence="6 8">
    <name type="scientific">Fluoribacter gormanii</name>
    <dbReference type="NCBI Taxonomy" id="464"/>
    <lineage>
        <taxon>Bacteria</taxon>
        <taxon>Pseudomonadati</taxon>
        <taxon>Pseudomonadota</taxon>
        <taxon>Gammaproteobacteria</taxon>
        <taxon>Legionellales</taxon>
        <taxon>Legionellaceae</taxon>
        <taxon>Fluoribacter</taxon>
    </lineage>
</organism>
<dbReference type="RefSeq" id="WP_058467045.1">
    <property type="nucleotide sequence ID" value="NZ_CAAAIX010000023.1"/>
</dbReference>
<dbReference type="GO" id="GO:0005525">
    <property type="term" value="F:GTP binding"/>
    <property type="evidence" value="ECO:0007669"/>
    <property type="project" value="UniProtKB-KW"/>
</dbReference>
<evidence type="ECO:0000256" key="3">
    <source>
        <dbReference type="SAM" id="Coils"/>
    </source>
</evidence>
<dbReference type="InterPro" id="IPR036047">
    <property type="entry name" value="F-box-like_dom_sf"/>
</dbReference>
<feature type="coiled-coil region" evidence="3">
    <location>
        <begin position="38"/>
        <end position="65"/>
    </location>
</feature>
<dbReference type="InterPro" id="IPR001806">
    <property type="entry name" value="Small_GTPase"/>
</dbReference>
<dbReference type="PROSITE" id="PS51419">
    <property type="entry name" value="RAB"/>
    <property type="match status" value="1"/>
</dbReference>
<dbReference type="SMART" id="SM00174">
    <property type="entry name" value="RHO"/>
    <property type="match status" value="1"/>
</dbReference>
<protein>
    <submittedName>
        <fullName evidence="5">GTPase SAR1 family protein</fullName>
    </submittedName>
    <submittedName>
        <fullName evidence="6">Ras family</fullName>
    </submittedName>
</protein>